<evidence type="ECO:0000259" key="2">
    <source>
        <dbReference type="Pfam" id="PF19316"/>
    </source>
</evidence>
<keyword evidence="4" id="KW-1185">Reference proteome</keyword>
<dbReference type="PANTHER" id="PTHR23072">
    <property type="entry name" value="PHOSPHATIDYLINOSITOL GLYCAN-RELATED"/>
    <property type="match status" value="1"/>
</dbReference>
<dbReference type="Pfam" id="PF19316">
    <property type="entry name" value="PIGO_PIGG"/>
    <property type="match status" value="2"/>
</dbReference>
<feature type="transmembrane region" description="Helical" evidence="1">
    <location>
        <begin position="162"/>
        <end position="180"/>
    </location>
</feature>
<evidence type="ECO:0000313" key="3">
    <source>
        <dbReference type="EnsemblMetazoa" id="MESCA007695-PA"/>
    </source>
</evidence>
<name>T1GVA5_MEGSC</name>
<reference evidence="4" key="1">
    <citation type="submission" date="2013-02" db="EMBL/GenBank/DDBJ databases">
        <authorList>
            <person name="Hughes D."/>
        </authorList>
    </citation>
    <scope>NUCLEOTIDE SEQUENCE</scope>
    <source>
        <strain>Durham</strain>
        <strain evidence="4">NC isolate 2 -- Noor lab</strain>
    </source>
</reference>
<dbReference type="GO" id="GO:0005789">
    <property type="term" value="C:endoplasmic reticulum membrane"/>
    <property type="evidence" value="ECO:0007669"/>
    <property type="project" value="TreeGrafter"/>
</dbReference>
<dbReference type="GO" id="GO:0051267">
    <property type="term" value="F:CP2 mannose-ethanolamine phosphotransferase activity"/>
    <property type="evidence" value="ECO:0007669"/>
    <property type="project" value="TreeGrafter"/>
</dbReference>
<feature type="transmembrane region" description="Helical" evidence="1">
    <location>
        <begin position="315"/>
        <end position="340"/>
    </location>
</feature>
<dbReference type="EMBL" id="CAQQ02094420">
    <property type="status" value="NOT_ANNOTATED_CDS"/>
    <property type="molecule type" value="Genomic_DNA"/>
</dbReference>
<dbReference type="OMA" id="WINIPDI"/>
<dbReference type="EnsemblMetazoa" id="MESCA007695-RA">
    <property type="protein sequence ID" value="MESCA007695-PA"/>
    <property type="gene ID" value="MESCA007695"/>
</dbReference>
<reference evidence="3" key="2">
    <citation type="submission" date="2015-06" db="UniProtKB">
        <authorList>
            <consortium name="EnsemblMetazoa"/>
        </authorList>
    </citation>
    <scope>IDENTIFICATION</scope>
</reference>
<dbReference type="GO" id="GO:0006506">
    <property type="term" value="P:GPI anchor biosynthetic process"/>
    <property type="evidence" value="ECO:0007669"/>
    <property type="project" value="InterPro"/>
</dbReference>
<dbReference type="PANTHER" id="PTHR23072:SF0">
    <property type="entry name" value="GPI ETHANOLAMINE PHOSPHATE TRANSFERASE 2"/>
    <property type="match status" value="1"/>
</dbReference>
<accession>T1GVA5</accession>
<evidence type="ECO:0000313" key="4">
    <source>
        <dbReference type="Proteomes" id="UP000015102"/>
    </source>
</evidence>
<dbReference type="InterPro" id="IPR039527">
    <property type="entry name" value="PIGG/GPI7"/>
</dbReference>
<organism evidence="3 4">
    <name type="scientific">Megaselia scalaris</name>
    <name type="common">Humpbacked fly</name>
    <name type="synonym">Phora scalaris</name>
    <dbReference type="NCBI Taxonomy" id="36166"/>
    <lineage>
        <taxon>Eukaryota</taxon>
        <taxon>Metazoa</taxon>
        <taxon>Ecdysozoa</taxon>
        <taxon>Arthropoda</taxon>
        <taxon>Hexapoda</taxon>
        <taxon>Insecta</taxon>
        <taxon>Pterygota</taxon>
        <taxon>Neoptera</taxon>
        <taxon>Endopterygota</taxon>
        <taxon>Diptera</taxon>
        <taxon>Brachycera</taxon>
        <taxon>Muscomorpha</taxon>
        <taxon>Platypezoidea</taxon>
        <taxon>Phoridae</taxon>
        <taxon>Megaseliini</taxon>
        <taxon>Megaselia</taxon>
    </lineage>
</organism>
<feature type="domain" description="GPI ethanolamine phosphate transferase 2 C-terminal" evidence="2">
    <location>
        <begin position="231"/>
        <end position="385"/>
    </location>
</feature>
<sequence length="386" mass="44630">MISNLTKNQTHGHKLKLFTICGIISLVLYFFLKAIGLNLSQQLLISFGISFSILQLWKQQSFLKTIKLNNLFILLGSATLFQTLSFSSSSFIEEEHQTWYYFGSTLLLGAFLCSRKISTVHKVEWIFIISLNIFCRRLNQTGDKWINIPDIGDWLNLEENKIYEALICGFGILLLTIICFQKDQQIQTVLQILCSLAVLNYRFPFLEFISPKISVYSAFLCIALMTFQRKSLLSPMSFFCILLHKPHNIILVPLEIITLRKIYKFCDLKFEGRNSLISKTVFTFWMSKMYFFYQGNSNNFATIDVNAGFVGVEQFNLILAGLFTIINTFSSQIISILVIFEELSKQHKDQFLKSSFKIQSILVSAPLTLYLILMIIFKNHIFIWTN</sequence>
<dbReference type="InterPro" id="IPR045687">
    <property type="entry name" value="PIGG/GPI7_C"/>
</dbReference>
<feature type="transmembrane region" description="Helical" evidence="1">
    <location>
        <begin position="69"/>
        <end position="92"/>
    </location>
</feature>
<protein>
    <recommendedName>
        <fullName evidence="2">GPI ethanolamine phosphate transferase 2 C-terminal domain-containing protein</fullName>
    </recommendedName>
</protein>
<keyword evidence="1" id="KW-1133">Transmembrane helix</keyword>
<dbReference type="STRING" id="36166.T1GVA5"/>
<evidence type="ECO:0000256" key="1">
    <source>
        <dbReference type="SAM" id="Phobius"/>
    </source>
</evidence>
<dbReference type="Proteomes" id="UP000015102">
    <property type="component" value="Unassembled WGS sequence"/>
</dbReference>
<proteinExistence type="predicted"/>
<dbReference type="AlphaFoldDB" id="T1GVA5"/>
<feature type="transmembrane region" description="Helical" evidence="1">
    <location>
        <begin position="209"/>
        <end position="227"/>
    </location>
</feature>
<dbReference type="HOGENOM" id="CLU_716282_0_0_1"/>
<feature type="transmembrane region" description="Helical" evidence="1">
    <location>
        <begin position="15"/>
        <end position="32"/>
    </location>
</feature>
<feature type="transmembrane region" description="Helical" evidence="1">
    <location>
        <begin position="361"/>
        <end position="383"/>
    </location>
</feature>
<keyword evidence="1" id="KW-0472">Membrane</keyword>
<feature type="domain" description="GPI ethanolamine phosphate transferase 2 C-terminal" evidence="2">
    <location>
        <begin position="53"/>
        <end position="203"/>
    </location>
</feature>
<keyword evidence="1" id="KW-0812">Transmembrane</keyword>